<dbReference type="InterPro" id="IPR050235">
    <property type="entry name" value="CK1_Ser-Thr_kinase"/>
</dbReference>
<dbReference type="InterPro" id="IPR011009">
    <property type="entry name" value="Kinase-like_dom_sf"/>
</dbReference>
<gene>
    <name evidence="4" type="ORF">WR25_10637</name>
</gene>
<dbReference type="PANTHER" id="PTHR11909">
    <property type="entry name" value="CASEIN KINASE-RELATED"/>
    <property type="match status" value="1"/>
</dbReference>
<comment type="caution">
    <text evidence="4">The sequence shown here is derived from an EMBL/GenBank/DDBJ whole genome shotgun (WGS) entry which is preliminary data.</text>
</comment>
<keyword evidence="1" id="KW-0547">Nucleotide-binding</keyword>
<dbReference type="GO" id="GO:0004672">
    <property type="term" value="F:protein kinase activity"/>
    <property type="evidence" value="ECO:0007669"/>
    <property type="project" value="InterPro"/>
</dbReference>
<feature type="compositionally biased region" description="Basic and acidic residues" evidence="2">
    <location>
        <begin position="461"/>
        <end position="472"/>
    </location>
</feature>
<dbReference type="Pfam" id="PF00069">
    <property type="entry name" value="Pkinase"/>
    <property type="match status" value="1"/>
</dbReference>
<dbReference type="EMBL" id="LIAE01007419">
    <property type="protein sequence ID" value="PAV79443.1"/>
    <property type="molecule type" value="Genomic_DNA"/>
</dbReference>
<protein>
    <recommendedName>
        <fullName evidence="3">Protein kinase domain-containing protein</fullName>
    </recommendedName>
</protein>
<keyword evidence="1" id="KW-0067">ATP-binding</keyword>
<dbReference type="SUPFAM" id="SSF56112">
    <property type="entry name" value="Protein kinase-like (PK-like)"/>
    <property type="match status" value="1"/>
</dbReference>
<dbReference type="InterPro" id="IPR000719">
    <property type="entry name" value="Prot_kinase_dom"/>
</dbReference>
<evidence type="ECO:0000313" key="4">
    <source>
        <dbReference type="EMBL" id="PAV79443.1"/>
    </source>
</evidence>
<dbReference type="InterPro" id="IPR017441">
    <property type="entry name" value="Protein_kinase_ATP_BS"/>
</dbReference>
<sequence length="472" mass="53605">MLQSTTALTCCCENEQGRQVKAKQREPEGEREREKLTLVKNHSSVKFVNGVLQTKVIYGLTNRRTLPKRNIIVSTVDKNSFEPSNLHLRLEGNRLWLIGQKSTQLDTGKRVVSRMSEVANVDRLPQIGDGFVTDNNRHRIKLTEVLGEGGYGSVFRAEATDKSGGAKTVAVKCEKYSRSMLHIEVAVLKAAKNASVKHICELYDYGSKKPNFVYVAMTILDKDLHRLRGEQPEKRFSFGTWIRIGMQTLKAIEEIHKIGFISRDIKPGNFAPGQKMNKQSRTIFMYDFGLARRYVDKHGNHQATRCEVGWRGTTRYGSLNAHLRQDLSRRDDIESWYYMLVEFTKGSLPWRLITDRTAVQNSKKHARTAGLQQFLLDCPPIYIEVLSRIDNLKFEEQPPYEDFYEILDKLREDKNVPLGAHWDWEAQSLTASTSNSQASLSDKESLVADIEENGTATKTIGTKDDSKAGIAT</sequence>
<dbReference type="SMART" id="SM00220">
    <property type="entry name" value="S_TKc"/>
    <property type="match status" value="1"/>
</dbReference>
<dbReference type="PROSITE" id="PS50011">
    <property type="entry name" value="PROTEIN_KINASE_DOM"/>
    <property type="match status" value="1"/>
</dbReference>
<dbReference type="OrthoDB" id="2687620at2759"/>
<dbReference type="Gene3D" id="1.10.510.10">
    <property type="entry name" value="Transferase(Phosphotransferase) domain 1"/>
    <property type="match status" value="1"/>
</dbReference>
<feature type="binding site" evidence="1">
    <location>
        <position position="172"/>
    </location>
    <ligand>
        <name>ATP</name>
        <dbReference type="ChEBI" id="CHEBI:30616"/>
    </ligand>
</feature>
<evidence type="ECO:0000313" key="5">
    <source>
        <dbReference type="Proteomes" id="UP000218231"/>
    </source>
</evidence>
<organism evidence="4 5">
    <name type="scientific">Diploscapter pachys</name>
    <dbReference type="NCBI Taxonomy" id="2018661"/>
    <lineage>
        <taxon>Eukaryota</taxon>
        <taxon>Metazoa</taxon>
        <taxon>Ecdysozoa</taxon>
        <taxon>Nematoda</taxon>
        <taxon>Chromadorea</taxon>
        <taxon>Rhabditida</taxon>
        <taxon>Rhabditina</taxon>
        <taxon>Rhabditomorpha</taxon>
        <taxon>Rhabditoidea</taxon>
        <taxon>Rhabditidae</taxon>
        <taxon>Diploscapter</taxon>
    </lineage>
</organism>
<reference evidence="4 5" key="1">
    <citation type="journal article" date="2017" name="Curr. Biol.">
        <title>Genome architecture and evolution of a unichromosomal asexual nematode.</title>
        <authorList>
            <person name="Fradin H."/>
            <person name="Zegar C."/>
            <person name="Gutwein M."/>
            <person name="Lucas J."/>
            <person name="Kovtun M."/>
            <person name="Corcoran D."/>
            <person name="Baugh L.R."/>
            <person name="Kiontke K."/>
            <person name="Gunsalus K."/>
            <person name="Fitch D.H."/>
            <person name="Piano F."/>
        </authorList>
    </citation>
    <scope>NUCLEOTIDE SEQUENCE [LARGE SCALE GENOMIC DNA]</scope>
    <source>
        <strain evidence="4">PF1309</strain>
    </source>
</reference>
<dbReference type="AlphaFoldDB" id="A0A2A2L016"/>
<name>A0A2A2L016_9BILA</name>
<proteinExistence type="predicted"/>
<dbReference type="Proteomes" id="UP000218231">
    <property type="component" value="Unassembled WGS sequence"/>
</dbReference>
<evidence type="ECO:0000256" key="1">
    <source>
        <dbReference type="PROSITE-ProRule" id="PRU10141"/>
    </source>
</evidence>
<dbReference type="PROSITE" id="PS00107">
    <property type="entry name" value="PROTEIN_KINASE_ATP"/>
    <property type="match status" value="1"/>
</dbReference>
<feature type="region of interest" description="Disordered" evidence="2">
    <location>
        <begin position="451"/>
        <end position="472"/>
    </location>
</feature>
<evidence type="ECO:0000259" key="3">
    <source>
        <dbReference type="PROSITE" id="PS50011"/>
    </source>
</evidence>
<feature type="domain" description="Protein kinase" evidence="3">
    <location>
        <begin position="140"/>
        <end position="410"/>
    </location>
</feature>
<dbReference type="GO" id="GO:0005524">
    <property type="term" value="F:ATP binding"/>
    <property type="evidence" value="ECO:0007669"/>
    <property type="project" value="UniProtKB-UniRule"/>
</dbReference>
<dbReference type="STRING" id="2018661.A0A2A2L016"/>
<accession>A0A2A2L016</accession>
<keyword evidence="5" id="KW-1185">Reference proteome</keyword>
<evidence type="ECO:0000256" key="2">
    <source>
        <dbReference type="SAM" id="MobiDB-lite"/>
    </source>
</evidence>